<dbReference type="InterPro" id="IPR023562">
    <property type="entry name" value="ClpP/TepA"/>
</dbReference>
<evidence type="ECO:0000313" key="8">
    <source>
        <dbReference type="Proteomes" id="UP001267407"/>
    </source>
</evidence>
<name>A0ABU2HHE9_9GAMM</name>
<protein>
    <recommendedName>
        <fullName evidence="6">ATP-dependent Clp protease proteolytic subunit</fullName>
    </recommendedName>
</protein>
<evidence type="ECO:0000313" key="7">
    <source>
        <dbReference type="EMBL" id="MDS1310503.1"/>
    </source>
</evidence>
<evidence type="ECO:0000256" key="6">
    <source>
        <dbReference type="RuleBase" id="RU003567"/>
    </source>
</evidence>
<sequence length="619" mass="67254">MTQKIKALLADNEVYLYGSIGEGGITAKAFIDTLKTLNTASTVNVRINSEGGDVAHALAIYNALNELNDVVCYIDGLAASAASVVAMAGRTRMAENAIMMIHRPWSGAVGDSDAMRKTGEILDKFQPTLVNAYAKKTGISNDKLDEMLAAETWLTAAEAFELGFVDEVIQAMAIAASADLSAYDQVPEHIAKINNRARANFQEIQNIVDLYKGQSVMENVTAESLMASGKTTPEAVRAHLMTELGKHHRPSSGVFTMDQNEQIKSFMNAASDALLIRNNVPVKNASEGAKELTGLTVMGMAEKLLNMTGKSTMMMSKRQILDTAFAMHSTSDFGKLLGNTAGKSLRTAYEEEYGSHEIWTGSVEVPDFKEQSLVQLSEAPDLDKIAEGAEYKYGTFSDGGMTFSIDKYGKMFSLTYEAMINDDLQAFTRLPQAFGKSAKRKEADLVYSVLTGNPTLNDGKALFHSSHGNLVTGVTGLTVTSLSEPRAKMRKQKGLNSSAPINVVPRFLIVPASQETTAEQLLASVVDPSKSNDTTNPDFIRGLTLVVDSRLDAVSEKDCYLAASPDQVDTITRAYLANTPRPYYEMRQGWEVDGVQVKARLEFAAVPVDYRGLVKLQFA</sequence>
<dbReference type="InterPro" id="IPR029045">
    <property type="entry name" value="ClpP/crotonase-like_dom_sf"/>
</dbReference>
<keyword evidence="5" id="KW-0720">Serine protease</keyword>
<dbReference type="Gene3D" id="3.90.226.10">
    <property type="entry name" value="2-enoyl-CoA Hydratase, Chain A, domain 1"/>
    <property type="match status" value="1"/>
</dbReference>
<evidence type="ECO:0000256" key="3">
    <source>
        <dbReference type="ARBA" id="ARBA00022670"/>
    </source>
</evidence>
<dbReference type="PRINTS" id="PR00127">
    <property type="entry name" value="CLPPROTEASEP"/>
</dbReference>
<gene>
    <name evidence="7" type="ORF">RKA07_10430</name>
</gene>
<comment type="caution">
    <text evidence="7">The sequence shown here is derived from an EMBL/GenBank/DDBJ whole genome shotgun (WGS) entry which is preliminary data.</text>
</comment>
<comment type="similarity">
    <text evidence="1 6">Belongs to the peptidase S14 family.</text>
</comment>
<reference evidence="7" key="1">
    <citation type="submission" date="2023-09" db="EMBL/GenBank/DDBJ databases">
        <title>Marinobacter sediminicola sp. nov. and Marinobacter maritimum sp. nov., isolated from marine sediment.</title>
        <authorList>
            <person name="An J."/>
        </authorList>
    </citation>
    <scope>NUCLEOTIDE SEQUENCE</scope>
    <source>
        <strain evidence="7">F60267</strain>
    </source>
</reference>
<dbReference type="NCBIfam" id="NF045542">
    <property type="entry name" value="Clp_rel_HeadMat"/>
    <property type="match status" value="1"/>
</dbReference>
<dbReference type="CDD" id="cd07016">
    <property type="entry name" value="S14_ClpP_1"/>
    <property type="match status" value="1"/>
</dbReference>
<dbReference type="Pfam" id="PF25209">
    <property type="entry name" value="Phage_capsid_4"/>
    <property type="match status" value="1"/>
</dbReference>
<dbReference type="Pfam" id="PF00574">
    <property type="entry name" value="CLP_protease"/>
    <property type="match status" value="1"/>
</dbReference>
<evidence type="ECO:0000256" key="4">
    <source>
        <dbReference type="ARBA" id="ARBA00022801"/>
    </source>
</evidence>
<accession>A0ABU2HHE9</accession>
<keyword evidence="8" id="KW-1185">Reference proteome</keyword>
<dbReference type="EMBL" id="JAVMBO010000014">
    <property type="protein sequence ID" value="MDS1310503.1"/>
    <property type="molecule type" value="Genomic_DNA"/>
</dbReference>
<dbReference type="PANTHER" id="PTHR10381">
    <property type="entry name" value="ATP-DEPENDENT CLP PROTEASE PROTEOLYTIC SUBUNIT"/>
    <property type="match status" value="1"/>
</dbReference>
<evidence type="ECO:0000256" key="1">
    <source>
        <dbReference type="ARBA" id="ARBA00007039"/>
    </source>
</evidence>
<dbReference type="PANTHER" id="PTHR10381:SF70">
    <property type="entry name" value="ATP-DEPENDENT CLP PROTEASE PROTEOLYTIC SUBUNIT"/>
    <property type="match status" value="1"/>
</dbReference>
<dbReference type="InterPro" id="IPR001907">
    <property type="entry name" value="ClpP"/>
</dbReference>
<keyword evidence="3 7" id="KW-0645">Protease</keyword>
<evidence type="ECO:0000256" key="2">
    <source>
        <dbReference type="ARBA" id="ARBA00022490"/>
    </source>
</evidence>
<organism evidence="7 8">
    <name type="scientific">Marinobacter xiaoshiensis</name>
    <dbReference type="NCBI Taxonomy" id="3073652"/>
    <lineage>
        <taxon>Bacteria</taxon>
        <taxon>Pseudomonadati</taxon>
        <taxon>Pseudomonadota</taxon>
        <taxon>Gammaproteobacteria</taxon>
        <taxon>Pseudomonadales</taxon>
        <taxon>Marinobacteraceae</taxon>
        <taxon>Marinobacter</taxon>
    </lineage>
</organism>
<dbReference type="Proteomes" id="UP001267407">
    <property type="component" value="Unassembled WGS sequence"/>
</dbReference>
<dbReference type="GO" id="GO:0006508">
    <property type="term" value="P:proteolysis"/>
    <property type="evidence" value="ECO:0007669"/>
    <property type="project" value="UniProtKB-KW"/>
</dbReference>
<dbReference type="GO" id="GO:0004252">
    <property type="term" value="F:serine-type endopeptidase activity"/>
    <property type="evidence" value="ECO:0007669"/>
    <property type="project" value="UniProtKB-EC"/>
</dbReference>
<dbReference type="SUPFAM" id="SSF52096">
    <property type="entry name" value="ClpP/crotonase"/>
    <property type="match status" value="1"/>
</dbReference>
<proteinExistence type="inferred from homology"/>
<keyword evidence="2" id="KW-0963">Cytoplasm</keyword>
<keyword evidence="4 7" id="KW-0378">Hydrolase</keyword>
<dbReference type="RefSeq" id="WP_310966288.1">
    <property type="nucleotide sequence ID" value="NZ_JAVMBO010000014.1"/>
</dbReference>
<evidence type="ECO:0000256" key="5">
    <source>
        <dbReference type="ARBA" id="ARBA00022825"/>
    </source>
</evidence>